<proteinExistence type="predicted"/>
<name>A0A8S1RGN7_9CILI</name>
<dbReference type="Proteomes" id="UP000692954">
    <property type="component" value="Unassembled WGS sequence"/>
</dbReference>
<organism evidence="1 2">
    <name type="scientific">Paramecium sonneborni</name>
    <dbReference type="NCBI Taxonomy" id="65129"/>
    <lineage>
        <taxon>Eukaryota</taxon>
        <taxon>Sar</taxon>
        <taxon>Alveolata</taxon>
        <taxon>Ciliophora</taxon>
        <taxon>Intramacronucleata</taxon>
        <taxon>Oligohymenophorea</taxon>
        <taxon>Peniculida</taxon>
        <taxon>Parameciidae</taxon>
        <taxon>Paramecium</taxon>
    </lineage>
</organism>
<dbReference type="EMBL" id="CAJJDN010000167">
    <property type="protein sequence ID" value="CAD8126452.1"/>
    <property type="molecule type" value="Genomic_DNA"/>
</dbReference>
<protein>
    <submittedName>
        <fullName evidence="1">Uncharacterized protein</fullName>
    </submittedName>
</protein>
<evidence type="ECO:0000313" key="1">
    <source>
        <dbReference type="EMBL" id="CAD8126452.1"/>
    </source>
</evidence>
<keyword evidence="2" id="KW-1185">Reference proteome</keyword>
<accession>A0A8S1RGN7</accession>
<dbReference type="AlphaFoldDB" id="A0A8S1RGN7"/>
<evidence type="ECO:0000313" key="2">
    <source>
        <dbReference type="Proteomes" id="UP000692954"/>
    </source>
</evidence>
<gene>
    <name evidence="1" type="ORF">PSON_ATCC_30995.1.T1670088</name>
</gene>
<reference evidence="1" key="1">
    <citation type="submission" date="2021-01" db="EMBL/GenBank/DDBJ databases">
        <authorList>
            <consortium name="Genoscope - CEA"/>
            <person name="William W."/>
        </authorList>
    </citation>
    <scope>NUCLEOTIDE SEQUENCE</scope>
</reference>
<sequence>MVQHNIQQNGLQTQLIKKIKFNNFQEEATLSLYQYLYEDSSFIQGIQTLDHLMLEQQDGRPWQNSDVRLDNRTSDQQLLFSIFQYLFIFIQNTHNFNIQENYYLYIFISKKILFNQKKGKPQSNNNLYCYIYILYQLFLSAHSNNNDEEQFQQKQNDAIFSLNNNHNIQLCILFYHSSKQKNFETYQNTSYYSQFVHTSTQSQNFKKRSINA</sequence>
<comment type="caution">
    <text evidence="1">The sequence shown here is derived from an EMBL/GenBank/DDBJ whole genome shotgun (WGS) entry which is preliminary data.</text>
</comment>